<proteinExistence type="predicted"/>
<reference evidence="2" key="2">
    <citation type="submission" date="2017-05" db="UniProtKB">
        <authorList>
            <consortium name="EnsemblMetazoa"/>
        </authorList>
    </citation>
    <scope>IDENTIFICATION</scope>
</reference>
<dbReference type="InterPro" id="IPR017853">
    <property type="entry name" value="GH"/>
</dbReference>
<evidence type="ECO:0000313" key="2">
    <source>
        <dbReference type="EnsemblMetazoa" id="Aqu2.1.31919_001"/>
    </source>
</evidence>
<dbReference type="Proteomes" id="UP000007879">
    <property type="component" value="Unassembled WGS sequence"/>
</dbReference>
<protein>
    <submittedName>
        <fullName evidence="2">Uncharacterized protein</fullName>
    </submittedName>
</protein>
<dbReference type="AlphaFoldDB" id="A0A1X7UWL4"/>
<dbReference type="EnsemblMetazoa" id="XM_011405620.2">
    <property type="protein sequence ID" value="XP_011403922.2"/>
    <property type="gene ID" value="LOC105312745"/>
</dbReference>
<sequence length="702" mass="78189">MFVAVRLFLLLFLCLEACHGGSDRIYVNVYANTLSEVDGISSVPSVFGITAYRDSLDFSTTVGSQFLSDHNIDTVGVGSTTLNSVLPTSQYTGHTLSSLKQWFKSGYAYSKFKMTSDYYALYSRGIRKSGARPFLFIRNIPGTCNPHCQKVNCFSEAGTPKASTNSNQKDFSWWTTLITGYLELALKADPSIDTVHIWNEPDTTFWKDNKNGSYYADLYFSSAKSIKSNWPNIKIGGPVSSVPSTSISSEMRDNGLLWHKYIQPLIDSALPKELIDFIDFHAFNENALPETLLNAIETTVSYALVKYGTYLPVSITGHAIDSIYAYNEEATMKEYYLNRTLPLMISTFALLRSPDKVIHRLLFDYKGSLKCKGCQFYGGSPESSMYQLLGMLVNGSRLHLTVDGGQYMTSSCSCYSSNGFRGQPVIGEAAFVHTNITFMLLNTCDCPLTIKISLIGTPNSAISHSWAAVQDYTGIRRVAPLPWSSSSQSLYIEPHTLFVTSYQFSTRYSAPLPPSTSPPPPSFSSFSHLQTSPFVFFKRKVLYKKQGHSGKRFPVQLEYIQQAITAYPRKASYIMMSIPSPVPCNYMFSIDYKADHALDYQPVDVRLKLGFIGQPGSVNWSSTWKCSSNSYYGSRKWLPVVSPGRYYEESLGCPPKVRYNGSIRLHFKALSNCVSTGNTSSSSSVGYLAFSSVVYISRPTLN</sequence>
<keyword evidence="3" id="KW-1185">Reference proteome</keyword>
<evidence type="ECO:0000313" key="3">
    <source>
        <dbReference type="Proteomes" id="UP000007879"/>
    </source>
</evidence>
<accession>A0A1X7UWL4</accession>
<dbReference type="InParanoid" id="A0A1X7UWL4"/>
<evidence type="ECO:0000256" key="1">
    <source>
        <dbReference type="SAM" id="SignalP"/>
    </source>
</evidence>
<feature type="chain" id="PRO_5012010622" evidence="1">
    <location>
        <begin position="21"/>
        <end position="702"/>
    </location>
</feature>
<dbReference type="KEGG" id="aqu:105312745"/>
<dbReference type="Gene3D" id="3.20.20.80">
    <property type="entry name" value="Glycosidases"/>
    <property type="match status" value="1"/>
</dbReference>
<gene>
    <name evidence="2" type="primary">105312745</name>
</gene>
<reference evidence="3" key="1">
    <citation type="journal article" date="2010" name="Nature">
        <title>The Amphimedon queenslandica genome and the evolution of animal complexity.</title>
        <authorList>
            <person name="Srivastava M."/>
            <person name="Simakov O."/>
            <person name="Chapman J."/>
            <person name="Fahey B."/>
            <person name="Gauthier M.E."/>
            <person name="Mitros T."/>
            <person name="Richards G.S."/>
            <person name="Conaco C."/>
            <person name="Dacre M."/>
            <person name="Hellsten U."/>
            <person name="Larroux C."/>
            <person name="Putnam N.H."/>
            <person name="Stanke M."/>
            <person name="Adamska M."/>
            <person name="Darling A."/>
            <person name="Degnan S.M."/>
            <person name="Oakley T.H."/>
            <person name="Plachetzki D.C."/>
            <person name="Zhai Y."/>
            <person name="Adamski M."/>
            <person name="Calcino A."/>
            <person name="Cummins S.F."/>
            <person name="Goodstein D.M."/>
            <person name="Harris C."/>
            <person name="Jackson D.J."/>
            <person name="Leys S.P."/>
            <person name="Shu S."/>
            <person name="Woodcroft B.J."/>
            <person name="Vervoort M."/>
            <person name="Kosik K.S."/>
            <person name="Manning G."/>
            <person name="Degnan B.M."/>
            <person name="Rokhsar D.S."/>
        </authorList>
    </citation>
    <scope>NUCLEOTIDE SEQUENCE [LARGE SCALE GENOMIC DNA]</scope>
</reference>
<dbReference type="EnsemblMetazoa" id="Aqu2.1.31919_001">
    <property type="protein sequence ID" value="Aqu2.1.31919_001"/>
    <property type="gene ID" value="Aqu2.1.31919"/>
</dbReference>
<name>A0A1X7UWL4_AMPQE</name>
<dbReference type="SUPFAM" id="SSF51445">
    <property type="entry name" value="(Trans)glycosidases"/>
    <property type="match status" value="1"/>
</dbReference>
<keyword evidence="1" id="KW-0732">Signal</keyword>
<feature type="signal peptide" evidence="1">
    <location>
        <begin position="1"/>
        <end position="20"/>
    </location>
</feature>
<organism evidence="2">
    <name type="scientific">Amphimedon queenslandica</name>
    <name type="common">Sponge</name>
    <dbReference type="NCBI Taxonomy" id="400682"/>
    <lineage>
        <taxon>Eukaryota</taxon>
        <taxon>Metazoa</taxon>
        <taxon>Porifera</taxon>
        <taxon>Demospongiae</taxon>
        <taxon>Heteroscleromorpha</taxon>
        <taxon>Haplosclerida</taxon>
        <taxon>Niphatidae</taxon>
        <taxon>Amphimedon</taxon>
    </lineage>
</organism>